<dbReference type="Proteomes" id="UP000274429">
    <property type="component" value="Unassembled WGS sequence"/>
</dbReference>
<dbReference type="PANTHER" id="PTHR18934">
    <property type="entry name" value="ATP-DEPENDENT RNA HELICASE"/>
    <property type="match status" value="1"/>
</dbReference>
<keyword evidence="3" id="KW-0347">Helicase</keyword>
<sequence length="142" mass="15477">MGSCHWEDSEWEWDSATGLQRLRVTWISKSQAWQRAGRAGRNASGVCLRLYTDAEYDHQMALHPSSQLASAPLSGVLLNLLAMGVTNVQSFPWLEPPKPKAIDSSLQQLQRLGAIFTVPQPTKSLSACNGVASTNAIPSSIK</sequence>
<dbReference type="InterPro" id="IPR042035">
    <property type="entry name" value="DEAH_win-hel_dom"/>
</dbReference>
<dbReference type="GO" id="GO:0004386">
    <property type="term" value="F:helicase activity"/>
    <property type="evidence" value="ECO:0007669"/>
    <property type="project" value="UniProtKB-KW"/>
</dbReference>
<organism evidence="7">
    <name type="scientific">Hydatigena taeniaeformis</name>
    <name type="common">Feline tapeworm</name>
    <name type="synonym">Taenia taeniaeformis</name>
    <dbReference type="NCBI Taxonomy" id="6205"/>
    <lineage>
        <taxon>Eukaryota</taxon>
        <taxon>Metazoa</taxon>
        <taxon>Spiralia</taxon>
        <taxon>Lophotrochozoa</taxon>
        <taxon>Platyhelminthes</taxon>
        <taxon>Cestoda</taxon>
        <taxon>Eucestoda</taxon>
        <taxon>Cyclophyllidea</taxon>
        <taxon>Taeniidae</taxon>
        <taxon>Hydatigera</taxon>
    </lineage>
</organism>
<proteinExistence type="predicted"/>
<evidence type="ECO:0000256" key="1">
    <source>
        <dbReference type="ARBA" id="ARBA00022741"/>
    </source>
</evidence>
<evidence type="ECO:0000256" key="2">
    <source>
        <dbReference type="ARBA" id="ARBA00022801"/>
    </source>
</evidence>
<dbReference type="PANTHER" id="PTHR18934:SF99">
    <property type="entry name" value="ATP-DEPENDENT RNA HELICASE DHX37-RELATED"/>
    <property type="match status" value="1"/>
</dbReference>
<evidence type="ECO:0000313" key="5">
    <source>
        <dbReference type="EMBL" id="VDM26574.1"/>
    </source>
</evidence>
<evidence type="ECO:0000313" key="7">
    <source>
        <dbReference type="WBParaSite" id="TTAC_0000527001-mRNA-1"/>
    </source>
</evidence>
<keyword evidence="6" id="KW-1185">Reference proteome</keyword>
<dbReference type="GO" id="GO:0016787">
    <property type="term" value="F:hydrolase activity"/>
    <property type="evidence" value="ECO:0007669"/>
    <property type="project" value="UniProtKB-KW"/>
</dbReference>
<evidence type="ECO:0000256" key="4">
    <source>
        <dbReference type="ARBA" id="ARBA00022840"/>
    </source>
</evidence>
<dbReference type="WBParaSite" id="TTAC_0000527001-mRNA-1">
    <property type="protein sequence ID" value="TTAC_0000527001-mRNA-1"/>
    <property type="gene ID" value="TTAC_0000527001"/>
</dbReference>
<gene>
    <name evidence="5" type="ORF">TTAC_LOCUS5256</name>
</gene>
<evidence type="ECO:0000256" key="3">
    <source>
        <dbReference type="ARBA" id="ARBA00022806"/>
    </source>
</evidence>
<dbReference type="EMBL" id="UYWX01006782">
    <property type="protein sequence ID" value="VDM26574.1"/>
    <property type="molecule type" value="Genomic_DNA"/>
</dbReference>
<dbReference type="OrthoDB" id="10253254at2759"/>
<dbReference type="GO" id="GO:0005524">
    <property type="term" value="F:ATP binding"/>
    <property type="evidence" value="ECO:0007669"/>
    <property type="project" value="UniProtKB-KW"/>
</dbReference>
<dbReference type="Gene3D" id="1.10.10.2130">
    <property type="entry name" value="DEAH helicase family, winged-helix domain"/>
    <property type="match status" value="1"/>
</dbReference>
<dbReference type="InterPro" id="IPR027417">
    <property type="entry name" value="P-loop_NTPase"/>
</dbReference>
<dbReference type="Gene3D" id="3.40.50.300">
    <property type="entry name" value="P-loop containing nucleotide triphosphate hydrolases"/>
    <property type="match status" value="1"/>
</dbReference>
<evidence type="ECO:0000313" key="6">
    <source>
        <dbReference type="Proteomes" id="UP000274429"/>
    </source>
</evidence>
<accession>A0A0R3WWY0</accession>
<keyword evidence="1" id="KW-0547">Nucleotide-binding</keyword>
<dbReference type="STRING" id="6205.A0A0R3WWY0"/>
<keyword evidence="2" id="KW-0378">Hydrolase</keyword>
<protein>
    <submittedName>
        <fullName evidence="7">HA2 domain-containing protein</fullName>
    </submittedName>
</protein>
<keyword evidence="4" id="KW-0067">ATP-binding</keyword>
<name>A0A0R3WWY0_HYDTA</name>
<dbReference type="SUPFAM" id="SSF52540">
    <property type="entry name" value="P-loop containing nucleoside triphosphate hydrolases"/>
    <property type="match status" value="1"/>
</dbReference>
<reference evidence="5 6" key="2">
    <citation type="submission" date="2018-11" db="EMBL/GenBank/DDBJ databases">
        <authorList>
            <consortium name="Pathogen Informatics"/>
        </authorList>
    </citation>
    <scope>NUCLEOTIDE SEQUENCE [LARGE SCALE GENOMIC DNA]</scope>
</reference>
<dbReference type="AlphaFoldDB" id="A0A0R3WWY0"/>
<reference evidence="7" key="1">
    <citation type="submission" date="2017-02" db="UniProtKB">
        <authorList>
            <consortium name="WormBaseParasite"/>
        </authorList>
    </citation>
    <scope>IDENTIFICATION</scope>
</reference>
<dbReference type="GO" id="GO:0003723">
    <property type="term" value="F:RNA binding"/>
    <property type="evidence" value="ECO:0007669"/>
    <property type="project" value="TreeGrafter"/>
</dbReference>